<feature type="domain" description="Peptidase C39-like" evidence="2">
    <location>
        <begin position="192"/>
        <end position="328"/>
    </location>
</feature>
<dbReference type="Pfam" id="PF13529">
    <property type="entry name" value="Peptidase_C39_2"/>
    <property type="match status" value="1"/>
</dbReference>
<keyword evidence="1" id="KW-1133">Transmembrane helix</keyword>
<dbReference type="Proteomes" id="UP000234384">
    <property type="component" value="Unassembled WGS sequence"/>
</dbReference>
<evidence type="ECO:0000313" key="4">
    <source>
        <dbReference type="Proteomes" id="UP000234384"/>
    </source>
</evidence>
<dbReference type="InterPro" id="IPR038765">
    <property type="entry name" value="Papain-like_cys_pep_sf"/>
</dbReference>
<dbReference type="OrthoDB" id="3186156at2"/>
<organism evidence="3 4">
    <name type="scientific">Falseniella ignava</name>
    <dbReference type="NCBI Taxonomy" id="137730"/>
    <lineage>
        <taxon>Bacteria</taxon>
        <taxon>Bacillati</taxon>
        <taxon>Bacillota</taxon>
        <taxon>Bacilli</taxon>
        <taxon>Lactobacillales</taxon>
        <taxon>Aerococcaceae</taxon>
        <taxon>Falseniella</taxon>
    </lineage>
</organism>
<evidence type="ECO:0000313" key="3">
    <source>
        <dbReference type="EMBL" id="PKY87634.1"/>
    </source>
</evidence>
<dbReference type="EMBL" id="PKHE01000022">
    <property type="protein sequence ID" value="PKY87634.1"/>
    <property type="molecule type" value="Genomic_DNA"/>
</dbReference>
<evidence type="ECO:0000259" key="2">
    <source>
        <dbReference type="Pfam" id="PF13529"/>
    </source>
</evidence>
<keyword evidence="1" id="KW-0812">Transmembrane</keyword>
<dbReference type="Gene3D" id="3.90.70.10">
    <property type="entry name" value="Cysteine proteinases"/>
    <property type="match status" value="1"/>
</dbReference>
<dbReference type="InterPro" id="IPR039564">
    <property type="entry name" value="Peptidase_C39-like"/>
</dbReference>
<feature type="transmembrane region" description="Helical" evidence="1">
    <location>
        <begin position="57"/>
        <end position="74"/>
    </location>
</feature>
<sequence length="358" mass="41033">MIVRKQSELIALRLTSLTNHCIIGFIKKWSIYMKQMKTMNPQPSNPKRKTIRRLRQLLFLILLGVIGFIGYRYYNLSQEHNELLEAEQSWQATQASLEAMIHDQQEALGEQSSQPINLEQALGQFDFQTPETFEAVKRFAELRFGRDWLTNQTTIVELLEDKNLIQENFGYAFLPANPSKYTKVSESAYQIDVPLLLQSDPRWSRVHYGSEEDETIRIGGCAIVSLAMVEAAFGDASTTPDDILKWAKTDYWVDHDGTSWQIFEDFAKKYGYEMTDHGDDLDAALAASEEGEIVVASISPGFMTEVGHIFVIRGYDPEHEVVLVNDPNDNPANMFSLHGVEAHHLREEGRNYWSYRKK</sequence>
<comment type="caution">
    <text evidence="3">The sequence shown here is derived from an EMBL/GenBank/DDBJ whole genome shotgun (WGS) entry which is preliminary data.</text>
</comment>
<evidence type="ECO:0000256" key="1">
    <source>
        <dbReference type="SAM" id="Phobius"/>
    </source>
</evidence>
<gene>
    <name evidence="3" type="ORF">CYJ57_06835</name>
</gene>
<dbReference type="SUPFAM" id="SSF54001">
    <property type="entry name" value="Cysteine proteinases"/>
    <property type="match status" value="1"/>
</dbReference>
<name>A0A2I1JW58_9LACT</name>
<reference evidence="3 4" key="1">
    <citation type="submission" date="2017-12" db="EMBL/GenBank/DDBJ databases">
        <title>Phylogenetic diversity of female urinary microbiome.</title>
        <authorList>
            <person name="Thomas-White K."/>
            <person name="Wolfe A.J."/>
        </authorList>
    </citation>
    <scope>NUCLEOTIDE SEQUENCE [LARGE SCALE GENOMIC DNA]</scope>
    <source>
        <strain evidence="3 4">UMB0898</strain>
    </source>
</reference>
<keyword evidence="1" id="KW-0472">Membrane</keyword>
<dbReference type="AlphaFoldDB" id="A0A2I1JW58"/>
<protein>
    <recommendedName>
        <fullName evidence="2">Peptidase C39-like domain-containing protein</fullName>
    </recommendedName>
</protein>
<proteinExistence type="predicted"/>
<accession>A0A2I1JW58</accession>